<reference evidence="2 3" key="1">
    <citation type="submission" date="2017-12" db="EMBL/GenBank/DDBJ databases">
        <title>Gene loss provides genomic basis for host adaptation in cereal stripe rust fungi.</title>
        <authorList>
            <person name="Xia C."/>
        </authorList>
    </citation>
    <scope>NUCLEOTIDE SEQUENCE [LARGE SCALE GENOMIC DNA]</scope>
    <source>
        <strain evidence="2 3">93TX-2</strain>
    </source>
</reference>
<name>A0A2S4V3U1_9BASI</name>
<comment type="caution">
    <text evidence="2">The sequence shown here is derived from an EMBL/GenBank/DDBJ whole genome shotgun (WGS) entry which is preliminary data.</text>
</comment>
<evidence type="ECO:0000313" key="3">
    <source>
        <dbReference type="Proteomes" id="UP000238274"/>
    </source>
</evidence>
<dbReference type="OrthoDB" id="2499159at2759"/>
<feature type="region of interest" description="Disordered" evidence="1">
    <location>
        <begin position="140"/>
        <end position="170"/>
    </location>
</feature>
<proteinExistence type="predicted"/>
<feature type="non-terminal residue" evidence="2">
    <location>
        <position position="197"/>
    </location>
</feature>
<reference evidence="3" key="2">
    <citation type="journal article" date="2018" name="BMC Genomics">
        <title>Genomic insights into host adaptation between the wheat stripe rust pathogen (Puccinia striiformis f. sp. tritici) and the barley stripe rust pathogen (Puccinia striiformis f. sp. hordei).</title>
        <authorList>
            <person name="Xia C."/>
            <person name="Wang M."/>
            <person name="Yin C."/>
            <person name="Cornejo O.E."/>
            <person name="Hulbert S.H."/>
            <person name="Chen X."/>
        </authorList>
    </citation>
    <scope>NUCLEOTIDE SEQUENCE [LARGE SCALE GENOMIC DNA]</scope>
    <source>
        <strain evidence="3">93TX-2</strain>
    </source>
</reference>
<gene>
    <name evidence="2" type="ORF">PSHT_11389</name>
</gene>
<sequence>MRRRPSTSSSGATVCIMSTLASSEDILVFIGRRNVCHKQRQRLCSGIGHPERDFVAVEGWSGGMAGWLVGRLVFLAGAGTLQSACKTSYTLVDEEYKNSTKATRAPKSVSPPSGLPDADYDTLLGISYFDLNKESKRSKGMSKLASKKSESTTPLISADNSSGSSSPREPERSFVLVGVIGLPRIDLSDWYIVEDTL</sequence>
<dbReference type="VEuPathDB" id="FungiDB:PSTT_03549"/>
<protein>
    <submittedName>
        <fullName evidence="2">Uncharacterized protein</fullName>
    </submittedName>
</protein>
<evidence type="ECO:0000313" key="2">
    <source>
        <dbReference type="EMBL" id="POW04202.1"/>
    </source>
</evidence>
<accession>A0A2S4V3U1</accession>
<dbReference type="AlphaFoldDB" id="A0A2S4V3U1"/>
<keyword evidence="3" id="KW-1185">Reference proteome</keyword>
<reference evidence="3" key="3">
    <citation type="journal article" date="2018" name="Mol. Plant Microbe Interact.">
        <title>Genome sequence resources for the wheat stripe rust pathogen (Puccinia striiformis f. sp. tritici) and the barley stripe rust pathogen (Puccinia striiformis f. sp. hordei).</title>
        <authorList>
            <person name="Xia C."/>
            <person name="Wang M."/>
            <person name="Yin C."/>
            <person name="Cornejo O.E."/>
            <person name="Hulbert S.H."/>
            <person name="Chen X."/>
        </authorList>
    </citation>
    <scope>NUCLEOTIDE SEQUENCE [LARGE SCALE GENOMIC DNA]</scope>
    <source>
        <strain evidence="3">93TX-2</strain>
    </source>
</reference>
<dbReference type="VEuPathDB" id="FungiDB:PSHT_11389"/>
<dbReference type="Proteomes" id="UP000238274">
    <property type="component" value="Unassembled WGS sequence"/>
</dbReference>
<evidence type="ECO:0000256" key="1">
    <source>
        <dbReference type="SAM" id="MobiDB-lite"/>
    </source>
</evidence>
<feature type="compositionally biased region" description="Polar residues" evidence="1">
    <location>
        <begin position="151"/>
        <end position="160"/>
    </location>
</feature>
<dbReference type="EMBL" id="PKSM01000187">
    <property type="protein sequence ID" value="POW04202.1"/>
    <property type="molecule type" value="Genomic_DNA"/>
</dbReference>
<organism evidence="2 3">
    <name type="scientific">Puccinia striiformis</name>
    <dbReference type="NCBI Taxonomy" id="27350"/>
    <lineage>
        <taxon>Eukaryota</taxon>
        <taxon>Fungi</taxon>
        <taxon>Dikarya</taxon>
        <taxon>Basidiomycota</taxon>
        <taxon>Pucciniomycotina</taxon>
        <taxon>Pucciniomycetes</taxon>
        <taxon>Pucciniales</taxon>
        <taxon>Pucciniaceae</taxon>
        <taxon>Puccinia</taxon>
    </lineage>
</organism>